<dbReference type="Pfam" id="PF01757">
    <property type="entry name" value="Acyl_transf_3"/>
    <property type="match status" value="1"/>
</dbReference>
<dbReference type="PANTHER" id="PTHR36927">
    <property type="entry name" value="BLR4337 PROTEIN"/>
    <property type="match status" value="1"/>
</dbReference>
<feature type="transmembrane region" description="Helical" evidence="1">
    <location>
        <begin position="270"/>
        <end position="288"/>
    </location>
</feature>
<evidence type="ECO:0000256" key="1">
    <source>
        <dbReference type="SAM" id="Phobius"/>
    </source>
</evidence>
<name>A0A1M6IQR8_9ACTN</name>
<dbReference type="PANTHER" id="PTHR36927:SF3">
    <property type="entry name" value="GLUCANS BIOSYNTHESIS PROTEIN C"/>
    <property type="match status" value="1"/>
</dbReference>
<dbReference type="AlphaFoldDB" id="A0A1M6IQR8"/>
<proteinExistence type="predicted"/>
<feature type="transmembrane region" description="Helical" evidence="1">
    <location>
        <begin position="154"/>
        <end position="177"/>
    </location>
</feature>
<reference evidence="3 4" key="1">
    <citation type="submission" date="2016-11" db="EMBL/GenBank/DDBJ databases">
        <authorList>
            <person name="Jaros S."/>
            <person name="Januszkiewicz K."/>
            <person name="Wedrychowicz H."/>
        </authorList>
    </citation>
    <scope>NUCLEOTIDE SEQUENCE [LARGE SCALE GENOMIC DNA]</scope>
    <source>
        <strain evidence="3 4">CGMCC 4.5723</strain>
    </source>
</reference>
<evidence type="ECO:0000313" key="3">
    <source>
        <dbReference type="EMBL" id="SHJ36784.1"/>
    </source>
</evidence>
<dbReference type="Proteomes" id="UP000184452">
    <property type="component" value="Unassembled WGS sequence"/>
</dbReference>
<feature type="transmembrane region" description="Helical" evidence="1">
    <location>
        <begin position="300"/>
        <end position="325"/>
    </location>
</feature>
<dbReference type="InterPro" id="IPR002656">
    <property type="entry name" value="Acyl_transf_3_dom"/>
</dbReference>
<feature type="transmembrane region" description="Helical" evidence="1">
    <location>
        <begin position="331"/>
        <end position="350"/>
    </location>
</feature>
<dbReference type="EMBL" id="FQZK01000005">
    <property type="protein sequence ID" value="SHJ36784.1"/>
    <property type="molecule type" value="Genomic_DNA"/>
</dbReference>
<feature type="transmembrane region" description="Helical" evidence="1">
    <location>
        <begin position="67"/>
        <end position="85"/>
    </location>
</feature>
<organism evidence="3 4">
    <name type="scientific">Nocardiopsis flavescens</name>
    <dbReference type="NCBI Taxonomy" id="758803"/>
    <lineage>
        <taxon>Bacteria</taxon>
        <taxon>Bacillati</taxon>
        <taxon>Actinomycetota</taxon>
        <taxon>Actinomycetes</taxon>
        <taxon>Streptosporangiales</taxon>
        <taxon>Nocardiopsidaceae</taxon>
        <taxon>Nocardiopsis</taxon>
    </lineage>
</organism>
<dbReference type="OrthoDB" id="7375713at2"/>
<feature type="transmembrane region" description="Helical" evidence="1">
    <location>
        <begin position="189"/>
        <end position="206"/>
    </location>
</feature>
<feature type="transmembrane region" description="Helical" evidence="1">
    <location>
        <begin position="97"/>
        <end position="118"/>
    </location>
</feature>
<evidence type="ECO:0000313" key="4">
    <source>
        <dbReference type="Proteomes" id="UP000184452"/>
    </source>
</evidence>
<sequence length="366" mass="40151">MSGPPAPVRRTARAETPRSHYIDGLRNLGILFLFPYHTARVFDQSTPFYVQGSANTAATALVHLSSWFMPLLFLLAGMSSLHALRRRSAGRYTRERVARLLVPFAVGVLVVVPPQAYYAMRFHAGYEGDYADFLLKYFTDFSDWSEYGGGISPAHLWFLVFLFVISVALLPLMLPMIGKGASPAWMRGSRLVFVPFTALVLLSLLPDVGGKNIFVYAGYFALGFLIALDGSVVEALVRRRRVYLAAALAGAAGVLLDAFLPGALEEAASGPLRTLVCWVTLLAMLGYGKRYLDTEWPIMAYLTPAAFPLYVFHQTLLVAVAYHVVEHADRGFGPFALICLLSLALSVAAYEAVRRVPPARALLGLK</sequence>
<dbReference type="GO" id="GO:0016747">
    <property type="term" value="F:acyltransferase activity, transferring groups other than amino-acyl groups"/>
    <property type="evidence" value="ECO:0007669"/>
    <property type="project" value="InterPro"/>
</dbReference>
<evidence type="ECO:0000259" key="2">
    <source>
        <dbReference type="Pfam" id="PF01757"/>
    </source>
</evidence>
<feature type="transmembrane region" description="Helical" evidence="1">
    <location>
        <begin position="212"/>
        <end position="230"/>
    </location>
</feature>
<keyword evidence="1" id="KW-0472">Membrane</keyword>
<keyword evidence="1" id="KW-1133">Transmembrane helix</keyword>
<gene>
    <name evidence="3" type="ORF">SAMN05421803_105260</name>
</gene>
<keyword evidence="4" id="KW-1185">Reference proteome</keyword>
<dbReference type="InterPro" id="IPR050623">
    <property type="entry name" value="Glucan_succinyl_AcylTrfase"/>
</dbReference>
<feature type="transmembrane region" description="Helical" evidence="1">
    <location>
        <begin position="242"/>
        <end position="264"/>
    </location>
</feature>
<protein>
    <submittedName>
        <fullName evidence="3">Fucose 4-O-acetylase</fullName>
    </submittedName>
</protein>
<accession>A0A1M6IQR8</accession>
<dbReference type="STRING" id="758803.SAMN05421803_105260"/>
<keyword evidence="1" id="KW-0812">Transmembrane</keyword>
<feature type="domain" description="Acyltransferase 3" evidence="2">
    <location>
        <begin position="20"/>
        <end position="350"/>
    </location>
</feature>